<dbReference type="AlphaFoldDB" id="A0A9W4UB88"/>
<reference evidence="1" key="1">
    <citation type="submission" date="2023-01" db="EMBL/GenBank/DDBJ databases">
        <authorList>
            <person name="Van Ghelder C."/>
            <person name="Rancurel C."/>
        </authorList>
    </citation>
    <scope>NUCLEOTIDE SEQUENCE</scope>
    <source>
        <strain evidence="1">CNCM I-4278</strain>
    </source>
</reference>
<accession>A0A9W4UB88</accession>
<sequence>MRCERSIDGKPSNDWLSMYSETSNQISMSRTSFSCLTGPATLLSQLVCTLRTYMYYIHYRFPFNTINCSVSTRHPSIGESLEA</sequence>
<name>A0A9W4UB88_9PLEO</name>
<proteinExistence type="predicted"/>
<dbReference type="EMBL" id="CAOQHR010000003">
    <property type="protein sequence ID" value="CAI6332178.1"/>
    <property type="molecule type" value="Genomic_DNA"/>
</dbReference>
<evidence type="ECO:0000313" key="2">
    <source>
        <dbReference type="Proteomes" id="UP001152607"/>
    </source>
</evidence>
<evidence type="ECO:0000313" key="1">
    <source>
        <dbReference type="EMBL" id="CAI6332178.1"/>
    </source>
</evidence>
<gene>
    <name evidence="1" type="ORF">PDIGIT_LOCUS5208</name>
</gene>
<dbReference type="Proteomes" id="UP001152607">
    <property type="component" value="Unassembled WGS sequence"/>
</dbReference>
<protein>
    <submittedName>
        <fullName evidence="1">Uncharacterized protein</fullName>
    </submittedName>
</protein>
<keyword evidence="2" id="KW-1185">Reference proteome</keyword>
<comment type="caution">
    <text evidence="1">The sequence shown here is derived from an EMBL/GenBank/DDBJ whole genome shotgun (WGS) entry which is preliminary data.</text>
</comment>
<organism evidence="1 2">
    <name type="scientific">Periconia digitata</name>
    <dbReference type="NCBI Taxonomy" id="1303443"/>
    <lineage>
        <taxon>Eukaryota</taxon>
        <taxon>Fungi</taxon>
        <taxon>Dikarya</taxon>
        <taxon>Ascomycota</taxon>
        <taxon>Pezizomycotina</taxon>
        <taxon>Dothideomycetes</taxon>
        <taxon>Pleosporomycetidae</taxon>
        <taxon>Pleosporales</taxon>
        <taxon>Massarineae</taxon>
        <taxon>Periconiaceae</taxon>
        <taxon>Periconia</taxon>
    </lineage>
</organism>